<sequence>MAGLLGSRAGSLAPSQTRSASSRLLCFLLLVFLLSVHLCQSSGLALEEAEAASFVRRAAASRYRRDVTSRTVVAPSTIPENVNNDEDLFDLDGEVPGATHVVTGNSVDADIFFVESGKLRLKRGLPEDLRKLFDFETHPVFVVYVNSTSTTDPDGEMICQIRTQLCPSQLCPRYRSASGSCSQVSLGPQIMLPFPQTNKPFMFL</sequence>
<keyword evidence="1" id="KW-0732">Signal</keyword>
<name>A0ABM1AG02_APLCA</name>
<accession>A0ABM1AG02</accession>
<proteinExistence type="predicted"/>
<dbReference type="RefSeq" id="XP_012946911.1">
    <property type="nucleotide sequence ID" value="XM_013091457.2"/>
</dbReference>
<evidence type="ECO:0000313" key="3">
    <source>
        <dbReference type="RefSeq" id="XP_012946911.1"/>
    </source>
</evidence>
<gene>
    <name evidence="3" type="primary">LOC101853896</name>
</gene>
<feature type="signal peptide" evidence="1">
    <location>
        <begin position="1"/>
        <end position="41"/>
    </location>
</feature>
<evidence type="ECO:0000256" key="1">
    <source>
        <dbReference type="SAM" id="SignalP"/>
    </source>
</evidence>
<dbReference type="GeneID" id="101853896"/>
<protein>
    <submittedName>
        <fullName evidence="3">Uncharacterized protein LOC101853896</fullName>
    </submittedName>
</protein>
<reference evidence="3" key="1">
    <citation type="submission" date="2025-08" db="UniProtKB">
        <authorList>
            <consortium name="RefSeq"/>
        </authorList>
    </citation>
    <scope>IDENTIFICATION</scope>
</reference>
<dbReference type="Proteomes" id="UP000694888">
    <property type="component" value="Unplaced"/>
</dbReference>
<feature type="chain" id="PRO_5046138283" evidence="1">
    <location>
        <begin position="42"/>
        <end position="204"/>
    </location>
</feature>
<organism evidence="2 3">
    <name type="scientific">Aplysia californica</name>
    <name type="common">California sea hare</name>
    <dbReference type="NCBI Taxonomy" id="6500"/>
    <lineage>
        <taxon>Eukaryota</taxon>
        <taxon>Metazoa</taxon>
        <taxon>Spiralia</taxon>
        <taxon>Lophotrochozoa</taxon>
        <taxon>Mollusca</taxon>
        <taxon>Gastropoda</taxon>
        <taxon>Heterobranchia</taxon>
        <taxon>Euthyneura</taxon>
        <taxon>Tectipleura</taxon>
        <taxon>Aplysiida</taxon>
        <taxon>Aplysioidea</taxon>
        <taxon>Aplysiidae</taxon>
        <taxon>Aplysia</taxon>
    </lineage>
</organism>
<keyword evidence="2" id="KW-1185">Reference proteome</keyword>
<evidence type="ECO:0000313" key="2">
    <source>
        <dbReference type="Proteomes" id="UP000694888"/>
    </source>
</evidence>